<dbReference type="GO" id="GO:0008236">
    <property type="term" value="F:serine-type peptidase activity"/>
    <property type="evidence" value="ECO:0007669"/>
    <property type="project" value="UniProtKB-KW"/>
</dbReference>
<keyword evidence="8" id="KW-1185">Reference proteome</keyword>
<dbReference type="Proteomes" id="UP001465755">
    <property type="component" value="Unassembled WGS sequence"/>
</dbReference>
<organism evidence="7 8">
    <name type="scientific">Symbiochloris irregularis</name>
    <dbReference type="NCBI Taxonomy" id="706552"/>
    <lineage>
        <taxon>Eukaryota</taxon>
        <taxon>Viridiplantae</taxon>
        <taxon>Chlorophyta</taxon>
        <taxon>core chlorophytes</taxon>
        <taxon>Trebouxiophyceae</taxon>
        <taxon>Trebouxiales</taxon>
        <taxon>Trebouxiaceae</taxon>
        <taxon>Symbiochloris</taxon>
    </lineage>
</organism>
<dbReference type="EMBL" id="JALJOQ010000003">
    <property type="protein sequence ID" value="KAK9813790.1"/>
    <property type="molecule type" value="Genomic_DNA"/>
</dbReference>
<dbReference type="PANTHER" id="PTHR33209:SF1">
    <property type="entry name" value="PEPTIDASE S49 DOMAIN-CONTAINING PROTEIN"/>
    <property type="match status" value="1"/>
</dbReference>
<keyword evidence="4" id="KW-0720">Serine protease</keyword>
<gene>
    <name evidence="7" type="ORF">WJX73_010027</name>
</gene>
<dbReference type="PANTHER" id="PTHR33209">
    <property type="entry name" value="PROTEASE 4"/>
    <property type="match status" value="1"/>
</dbReference>
<dbReference type="InterPro" id="IPR004635">
    <property type="entry name" value="Pept_S49_SppA"/>
</dbReference>
<dbReference type="CDD" id="cd07018">
    <property type="entry name" value="S49_SppA_67K_type"/>
    <property type="match status" value="1"/>
</dbReference>
<feature type="region of interest" description="Disordered" evidence="5">
    <location>
        <begin position="30"/>
        <end position="49"/>
    </location>
</feature>
<accession>A0AAW1PVH9</accession>
<keyword evidence="3" id="KW-0378">Hydrolase</keyword>
<evidence type="ECO:0000313" key="8">
    <source>
        <dbReference type="Proteomes" id="UP001465755"/>
    </source>
</evidence>
<dbReference type="GO" id="GO:0006508">
    <property type="term" value="P:proteolysis"/>
    <property type="evidence" value="ECO:0007669"/>
    <property type="project" value="UniProtKB-KW"/>
</dbReference>
<dbReference type="InterPro" id="IPR047217">
    <property type="entry name" value="S49_SppA_67K_type_N"/>
</dbReference>
<dbReference type="InterPro" id="IPR002142">
    <property type="entry name" value="Peptidase_S49"/>
</dbReference>
<dbReference type="AlphaFoldDB" id="A0AAW1PVH9"/>
<keyword evidence="2" id="KW-0645">Protease</keyword>
<reference evidence="7 8" key="1">
    <citation type="journal article" date="2024" name="Nat. Commun.">
        <title>Phylogenomics reveals the evolutionary origins of lichenization in chlorophyte algae.</title>
        <authorList>
            <person name="Puginier C."/>
            <person name="Libourel C."/>
            <person name="Otte J."/>
            <person name="Skaloud P."/>
            <person name="Haon M."/>
            <person name="Grisel S."/>
            <person name="Petersen M."/>
            <person name="Berrin J.G."/>
            <person name="Delaux P.M."/>
            <person name="Dal Grande F."/>
            <person name="Keller J."/>
        </authorList>
    </citation>
    <scope>NUCLEOTIDE SEQUENCE [LARGE SCALE GENOMIC DNA]</scope>
    <source>
        <strain evidence="7 8">SAG 2036</strain>
    </source>
</reference>
<dbReference type="Gene3D" id="3.90.226.10">
    <property type="entry name" value="2-enoyl-CoA Hydratase, Chain A, domain 1"/>
    <property type="match status" value="3"/>
</dbReference>
<dbReference type="CDD" id="cd07023">
    <property type="entry name" value="S49_Sppa_N_C"/>
    <property type="match status" value="1"/>
</dbReference>
<dbReference type="Pfam" id="PF01343">
    <property type="entry name" value="Peptidase_S49"/>
    <property type="match status" value="2"/>
</dbReference>
<dbReference type="NCBIfam" id="TIGR00706">
    <property type="entry name" value="SppA_dom"/>
    <property type="match status" value="1"/>
</dbReference>
<comment type="caution">
    <text evidence="7">The sequence shown here is derived from an EMBL/GenBank/DDBJ whole genome shotgun (WGS) entry which is preliminary data.</text>
</comment>
<evidence type="ECO:0000313" key="7">
    <source>
        <dbReference type="EMBL" id="KAK9813790.1"/>
    </source>
</evidence>
<sequence length="678" mass="72885">MAGQVRLGCGGQLVSAYAPFSNRSIRGRVTSADAEDDSGNGKASTSVASIPQDLDETAARILPEASTSEADAELEFVPRSGGAQTWTRFKLIWALPWRRFKKGAVLILKLGGGITEKKKSGFFSDGKSMPQIIEAITKAANDPRVSGIYLKLDRLDLGWAKVQELARHIRWFRKSGKFVVAFMEGGGEKEYFLASAGGEVYVPPSAGFSLKGFAVSGSFLRGVLDKLGVEPQVQRIGKYKSAGDQLLRKDMSEEQRYQLTALLDAVYDNFVGGIASAWNKSEQEVKDMVDSCYFKMEDYLKGGWLTGLRYESEVLADLKKRTDGKEDKPLKKVLLKRYSKVRPSTFGLVGKDRIAVIRASGTIVGGESSVPGDNIQAAEVIKQLKKVRGEKSIKALVLRVDSPGGDALASDLMWHEIKRVAEKKPVIASMADVAASGGYYMAMGAHAIVAEALTITGSIGVVAAKFNLATVYERAGFNKTIISRGRYAELLGESRGFTDDELDLFERSAAAAYTDFRDKAAASRGLPIDHVQGVAQGRVWAGKAALGQKLVDSIGGITQAIALAKKAADIDADKKVRLVEMSFEQTSLPQAILSGSSLVAFLPLLQQLMGASRGSSQLTRIPLQAWMGGTEGGGAMALLEAAVLEGAMSSQDVLMAQQRPGKPLYLMPDFKVDGAGNL</sequence>
<evidence type="ECO:0000256" key="1">
    <source>
        <dbReference type="ARBA" id="ARBA00008683"/>
    </source>
</evidence>
<dbReference type="Gene3D" id="6.20.330.10">
    <property type="match status" value="1"/>
</dbReference>
<proteinExistence type="inferred from homology"/>
<dbReference type="InterPro" id="IPR029045">
    <property type="entry name" value="ClpP/crotonase-like_dom_sf"/>
</dbReference>
<feature type="domain" description="Peptidase S49" evidence="6">
    <location>
        <begin position="172"/>
        <end position="320"/>
    </location>
</feature>
<evidence type="ECO:0000256" key="2">
    <source>
        <dbReference type="ARBA" id="ARBA00022670"/>
    </source>
</evidence>
<comment type="similarity">
    <text evidence="1">Belongs to the peptidase S49 family.</text>
</comment>
<name>A0AAW1PVH9_9CHLO</name>
<evidence type="ECO:0000256" key="5">
    <source>
        <dbReference type="SAM" id="MobiDB-lite"/>
    </source>
</evidence>
<evidence type="ECO:0000259" key="6">
    <source>
        <dbReference type="Pfam" id="PF01343"/>
    </source>
</evidence>
<protein>
    <recommendedName>
        <fullName evidence="6">Peptidase S49 domain-containing protein</fullName>
    </recommendedName>
</protein>
<evidence type="ECO:0000256" key="4">
    <source>
        <dbReference type="ARBA" id="ARBA00022825"/>
    </source>
</evidence>
<dbReference type="SUPFAM" id="SSF52096">
    <property type="entry name" value="ClpP/crotonase"/>
    <property type="match status" value="2"/>
</dbReference>
<evidence type="ECO:0000256" key="3">
    <source>
        <dbReference type="ARBA" id="ARBA00022801"/>
    </source>
</evidence>
<feature type="domain" description="Peptidase S49" evidence="6">
    <location>
        <begin position="420"/>
        <end position="570"/>
    </location>
</feature>
<dbReference type="InterPro" id="IPR047272">
    <property type="entry name" value="S49_SppA_C"/>
</dbReference>